<dbReference type="Gene3D" id="3.40.50.1580">
    <property type="entry name" value="Nucleoside phosphorylase domain"/>
    <property type="match status" value="1"/>
</dbReference>
<comment type="caution">
    <text evidence="3">The sequence shown here is derived from an EMBL/GenBank/DDBJ whole genome shotgun (WGS) entry which is preliminary data.</text>
</comment>
<dbReference type="GO" id="GO:0003824">
    <property type="term" value="F:catalytic activity"/>
    <property type="evidence" value="ECO:0007669"/>
    <property type="project" value="InterPro"/>
</dbReference>
<sequence>MVMRVAKGKKKSHFGDEHREHTTIIRDLASSSDLQDIGEGTLIYSTMAAGVVNNRQQVAMVIVMLAAAVLMAATTAEGFISGKTWRDIRRVNREGGPFVGLVVPNAYEMDPVLKSPSFSPSHTVPYLDVQGRRFRFGTIGGQNVVMVMTGLAMLNAGLTTQLLLSLFNVKGIVHWGIAGNANEDLQIGDVTIAEQWAHLSLWNWQRHGDGPETELALEAAGDYTRELGALNFSDYTTGGDHQGNTLNSICARYLAIAAEKLEGMELPACVNGTTTCLPRAPRVVRVSHGCSANVFVDNAAYRQFVRSRFGCSPVEMESAAVALVARQLGVPFLTIRSLSDLAGGGSELGNEAAAFHGIAAQNAVDVMLKFVPLLAGDHHVAED</sequence>
<evidence type="ECO:0000256" key="1">
    <source>
        <dbReference type="SAM" id="Phobius"/>
    </source>
</evidence>
<evidence type="ECO:0000259" key="2">
    <source>
        <dbReference type="Pfam" id="PF01048"/>
    </source>
</evidence>
<evidence type="ECO:0000313" key="3">
    <source>
        <dbReference type="EMBL" id="GJN06534.1"/>
    </source>
</evidence>
<dbReference type="PANTHER" id="PTHR21234:SF41">
    <property type="entry name" value="NUCLEOSIDE PHOSPHORYLASE DOMAIN-CONTAINING PROTEIN"/>
    <property type="match status" value="1"/>
</dbReference>
<feature type="domain" description="Nucleoside phosphorylase" evidence="2">
    <location>
        <begin position="99"/>
        <end position="371"/>
    </location>
</feature>
<name>A0AAV5D788_ELECO</name>
<keyword evidence="4" id="KW-1185">Reference proteome</keyword>
<dbReference type="CDD" id="cd09008">
    <property type="entry name" value="MTAN"/>
    <property type="match status" value="1"/>
</dbReference>
<dbReference type="Pfam" id="PF01048">
    <property type="entry name" value="PNP_UDP_1"/>
    <property type="match status" value="1"/>
</dbReference>
<evidence type="ECO:0000313" key="4">
    <source>
        <dbReference type="Proteomes" id="UP001054889"/>
    </source>
</evidence>
<dbReference type="PANTHER" id="PTHR21234">
    <property type="entry name" value="PURINE NUCLEOSIDE PHOSPHORYLASE"/>
    <property type="match status" value="1"/>
</dbReference>
<dbReference type="InterPro" id="IPR000845">
    <property type="entry name" value="Nucleoside_phosphorylase_d"/>
</dbReference>
<protein>
    <recommendedName>
        <fullName evidence="2">Nucleoside phosphorylase domain-containing protein</fullName>
    </recommendedName>
</protein>
<dbReference type="Proteomes" id="UP001054889">
    <property type="component" value="Unassembled WGS sequence"/>
</dbReference>
<reference evidence="3" key="2">
    <citation type="submission" date="2021-12" db="EMBL/GenBank/DDBJ databases">
        <title>Resequencing data analysis of finger millet.</title>
        <authorList>
            <person name="Hatakeyama M."/>
            <person name="Aluri S."/>
            <person name="Balachadran M.T."/>
            <person name="Sivarajan S.R."/>
            <person name="Poveda L."/>
            <person name="Shimizu-Inatsugi R."/>
            <person name="Schlapbach R."/>
            <person name="Sreeman S.M."/>
            <person name="Shimizu K.K."/>
        </authorList>
    </citation>
    <scope>NUCLEOTIDE SEQUENCE</scope>
</reference>
<keyword evidence="1" id="KW-1133">Transmembrane helix</keyword>
<proteinExistence type="predicted"/>
<gene>
    <name evidence="3" type="primary">ga24269</name>
    <name evidence="3" type="ORF">PR202_ga24269</name>
</gene>
<dbReference type="EMBL" id="BQKI01000012">
    <property type="protein sequence ID" value="GJN06534.1"/>
    <property type="molecule type" value="Genomic_DNA"/>
</dbReference>
<dbReference type="AlphaFoldDB" id="A0AAV5D788"/>
<reference evidence="3" key="1">
    <citation type="journal article" date="2018" name="DNA Res.">
        <title>Multiple hybrid de novo genome assembly of finger millet, an orphan allotetraploid crop.</title>
        <authorList>
            <person name="Hatakeyama M."/>
            <person name="Aluri S."/>
            <person name="Balachadran M.T."/>
            <person name="Sivarajan S.R."/>
            <person name="Patrignani A."/>
            <person name="Gruter S."/>
            <person name="Poveda L."/>
            <person name="Shimizu-Inatsugi R."/>
            <person name="Baeten J."/>
            <person name="Francoijs K.J."/>
            <person name="Nataraja K.N."/>
            <person name="Reddy Y.A.N."/>
            <person name="Phadnis S."/>
            <person name="Ravikumar R.L."/>
            <person name="Schlapbach R."/>
            <person name="Sreeman S.M."/>
            <person name="Shimizu K.K."/>
        </authorList>
    </citation>
    <scope>NUCLEOTIDE SEQUENCE</scope>
</reference>
<keyword evidence="1" id="KW-0812">Transmembrane</keyword>
<dbReference type="GO" id="GO:0009116">
    <property type="term" value="P:nucleoside metabolic process"/>
    <property type="evidence" value="ECO:0007669"/>
    <property type="project" value="InterPro"/>
</dbReference>
<dbReference type="InterPro" id="IPR035994">
    <property type="entry name" value="Nucleoside_phosphorylase_sf"/>
</dbReference>
<organism evidence="3 4">
    <name type="scientific">Eleusine coracana subsp. coracana</name>
    <dbReference type="NCBI Taxonomy" id="191504"/>
    <lineage>
        <taxon>Eukaryota</taxon>
        <taxon>Viridiplantae</taxon>
        <taxon>Streptophyta</taxon>
        <taxon>Embryophyta</taxon>
        <taxon>Tracheophyta</taxon>
        <taxon>Spermatophyta</taxon>
        <taxon>Magnoliopsida</taxon>
        <taxon>Liliopsida</taxon>
        <taxon>Poales</taxon>
        <taxon>Poaceae</taxon>
        <taxon>PACMAD clade</taxon>
        <taxon>Chloridoideae</taxon>
        <taxon>Cynodonteae</taxon>
        <taxon>Eleusininae</taxon>
        <taxon>Eleusine</taxon>
    </lineage>
</organism>
<dbReference type="SUPFAM" id="SSF53167">
    <property type="entry name" value="Purine and uridine phosphorylases"/>
    <property type="match status" value="1"/>
</dbReference>
<feature type="transmembrane region" description="Helical" evidence="1">
    <location>
        <begin position="58"/>
        <end position="80"/>
    </location>
</feature>
<accession>A0AAV5D788</accession>
<keyword evidence="1" id="KW-0472">Membrane</keyword>